<keyword evidence="1" id="KW-0812">Transmembrane</keyword>
<feature type="transmembrane region" description="Helical" evidence="1">
    <location>
        <begin position="347"/>
        <end position="365"/>
    </location>
</feature>
<feature type="transmembrane region" description="Helical" evidence="1">
    <location>
        <begin position="86"/>
        <end position="107"/>
    </location>
</feature>
<name>A0ABX0TXG2_9SPHN</name>
<feature type="transmembrane region" description="Helical" evidence="1">
    <location>
        <begin position="60"/>
        <end position="79"/>
    </location>
</feature>
<dbReference type="RefSeq" id="WP_167074436.1">
    <property type="nucleotide sequence ID" value="NZ_JAAOZC010000008.1"/>
</dbReference>
<keyword evidence="1" id="KW-1133">Transmembrane helix</keyword>
<organism evidence="2 3">
    <name type="scientific">Sphingomonas vulcanisoli</name>
    <dbReference type="NCBI Taxonomy" id="1658060"/>
    <lineage>
        <taxon>Bacteria</taxon>
        <taxon>Pseudomonadati</taxon>
        <taxon>Pseudomonadota</taxon>
        <taxon>Alphaproteobacteria</taxon>
        <taxon>Sphingomonadales</taxon>
        <taxon>Sphingomonadaceae</taxon>
        <taxon>Sphingomonas</taxon>
    </lineage>
</organism>
<evidence type="ECO:0008006" key="4">
    <source>
        <dbReference type="Google" id="ProtNLM"/>
    </source>
</evidence>
<dbReference type="EMBL" id="JAAOZC010000008">
    <property type="protein sequence ID" value="NIJ09125.1"/>
    <property type="molecule type" value="Genomic_DNA"/>
</dbReference>
<sequence>MCGAPALLQIFTFRPGILTWDAIRQYKQALSGHYDDWHPPAMNWLWRQLTAIHDGPLPMLVLQVALYWLGFGLIGWVWWRQGRRRSAAALLLVALLPVSLVVVGTILKDSLMAGALLTAAGLIAVRRPGEHVLAAMAWALLIGAATLRFNAVPACLPLGVALLPAAWRAGWKRLALASVTVAIPLFAAMPVANTLLRAEKSGVELSLVIYDLAGITRFSGANAFPQLAVADPVAVNAACYTPVSWDRYAWWGPEPCAIQFADVRRAFAAMQVKPTRWWLGAVVRHPIAYAEHRLAHFNSTTRFLVHDADLPPLPLVSDPNPWGCAVPANAPLTAIEQAATASLRTPIGWPIVWLAVAAGALVLLLGQSETGVALPLAISALLYGFSYLPLSVASEVRYYLWVTLGGAVAAIAALTQARHTSARRLALAGLPVVLVSLGGVAARMI</sequence>
<evidence type="ECO:0000313" key="3">
    <source>
        <dbReference type="Proteomes" id="UP000727456"/>
    </source>
</evidence>
<dbReference type="Proteomes" id="UP000727456">
    <property type="component" value="Unassembled WGS sequence"/>
</dbReference>
<proteinExistence type="predicted"/>
<evidence type="ECO:0000256" key="1">
    <source>
        <dbReference type="SAM" id="Phobius"/>
    </source>
</evidence>
<keyword evidence="3" id="KW-1185">Reference proteome</keyword>
<protein>
    <recommendedName>
        <fullName evidence="4">Glycosyltransferase RgtA/B/C/D-like domain-containing protein</fullName>
    </recommendedName>
</protein>
<feature type="transmembrane region" description="Helical" evidence="1">
    <location>
        <begin position="135"/>
        <end position="162"/>
    </location>
</feature>
<feature type="transmembrane region" description="Helical" evidence="1">
    <location>
        <begin position="396"/>
        <end position="414"/>
    </location>
</feature>
<evidence type="ECO:0000313" key="2">
    <source>
        <dbReference type="EMBL" id="NIJ09125.1"/>
    </source>
</evidence>
<feature type="transmembrane region" description="Helical" evidence="1">
    <location>
        <begin position="372"/>
        <end position="390"/>
    </location>
</feature>
<feature type="transmembrane region" description="Helical" evidence="1">
    <location>
        <begin position="174"/>
        <end position="196"/>
    </location>
</feature>
<reference evidence="2 3" key="1">
    <citation type="submission" date="2020-03" db="EMBL/GenBank/DDBJ databases">
        <title>Genomic Encyclopedia of Type Strains, Phase III (KMG-III): the genomes of soil and plant-associated and newly described type strains.</title>
        <authorList>
            <person name="Whitman W."/>
        </authorList>
    </citation>
    <scope>NUCLEOTIDE SEQUENCE [LARGE SCALE GENOMIC DNA]</scope>
    <source>
        <strain evidence="2 3">CECT 8804</strain>
    </source>
</reference>
<accession>A0ABX0TXG2</accession>
<comment type="caution">
    <text evidence="2">The sequence shown here is derived from an EMBL/GenBank/DDBJ whole genome shotgun (WGS) entry which is preliminary data.</text>
</comment>
<keyword evidence="1" id="KW-0472">Membrane</keyword>
<gene>
    <name evidence="2" type="ORF">FHS31_002757</name>
</gene>
<feature type="transmembrane region" description="Helical" evidence="1">
    <location>
        <begin position="426"/>
        <end position="444"/>
    </location>
</feature>